<dbReference type="Pfam" id="PF09258">
    <property type="entry name" value="Glyco_transf_64"/>
    <property type="match status" value="1"/>
</dbReference>
<dbReference type="Gene3D" id="3.90.550.10">
    <property type="entry name" value="Spore Coat Polysaccharide Biosynthesis Protein SpsA, Chain A"/>
    <property type="match status" value="1"/>
</dbReference>
<keyword evidence="10" id="KW-1133">Transmembrane helix</keyword>
<dbReference type="Proteomes" id="UP000437017">
    <property type="component" value="Unassembled WGS sequence"/>
</dbReference>
<evidence type="ECO:0000259" key="21">
    <source>
        <dbReference type="Pfam" id="PF09258"/>
    </source>
</evidence>
<dbReference type="GO" id="GO:0050508">
    <property type="term" value="F:glucuronosyl-N-acetylglucosaminyl-proteoglycan 4-alpha-N-acetylglucosaminyltransferase activity"/>
    <property type="evidence" value="ECO:0007669"/>
    <property type="project" value="UniProtKB-EC"/>
</dbReference>
<sequence>MQSWRRKSLWLALLASWLLILVGVFPFLRLAVPTRPRAGAPQGWPRWLDAELLQSFAKPGELLEDGPQPPQALHGGSCNWGACFDTSKCRGGGLKVFVYPAAGPVSETHRRILASIEGSRYHTLSAAEACLLLLLSPDTPTGECDPVPPQWDGGRNHLVLSLRPAPCPRTFQLGQAMVAKASPTVDTFRPGFDVALPLLPEAHPLRGGTPGQLRQHSPRPGVALLALAEDRGTWHVAGTDFSACPWDRRCEQDRGPKHPRWELPFSEVIDWTKAAIVADERLPLQILVLWSSEKPSPTRWPKTAVPLTVIDGHRQVSDRFFPYSALSTDAILSLDAQSSLSTSEVDFAFVVWQSFPERMVGFLTWSHFWDEARGGWGYTARRTNEFSMVLTSAAFYHRYYHTLFTHSLPKALRTLADEAPTCVDVLMNFLVASVTKLPPIKVPYGMWHQEARPPPLESGGPGLRQEPQPAAQNCINQMAAGFGHMPLVSSRLRLDPVLFKDPVSVLRKKYRSLEKP</sequence>
<evidence type="ECO:0000259" key="20">
    <source>
        <dbReference type="Pfam" id="PF03016"/>
    </source>
</evidence>
<reference evidence="22 23" key="1">
    <citation type="journal article" date="2019" name="PLoS ONE">
        <title>Genomic analyses reveal an absence of contemporary introgressive admixture between fin whales and blue whales, despite known hybrids.</title>
        <authorList>
            <person name="Westbury M.V."/>
            <person name="Petersen B."/>
            <person name="Lorenzen E.D."/>
        </authorList>
    </citation>
    <scope>NUCLEOTIDE SEQUENCE [LARGE SCALE GENOMIC DNA]</scope>
    <source>
        <strain evidence="22">FinWhale-01</strain>
    </source>
</reference>
<dbReference type="InterPro" id="IPR015338">
    <property type="entry name" value="GT64_dom"/>
</dbReference>
<dbReference type="OrthoDB" id="5954868at2759"/>
<dbReference type="GO" id="GO:0005789">
    <property type="term" value="C:endoplasmic reticulum membrane"/>
    <property type="evidence" value="ECO:0007669"/>
    <property type="project" value="UniProtKB-SubCell"/>
</dbReference>
<keyword evidence="13" id="KW-0325">Glycoprotein</keyword>
<dbReference type="InterPro" id="IPR040911">
    <property type="entry name" value="Exostosin_GT47"/>
</dbReference>
<evidence type="ECO:0000256" key="10">
    <source>
        <dbReference type="ARBA" id="ARBA00022989"/>
    </source>
</evidence>
<dbReference type="Pfam" id="PF03016">
    <property type="entry name" value="Exostosin_GT47"/>
    <property type="match status" value="1"/>
</dbReference>
<dbReference type="PANTHER" id="PTHR48261">
    <property type="entry name" value="ACETYLGLUCOSAMINYLTRANSFERASE"/>
    <property type="match status" value="1"/>
</dbReference>
<evidence type="ECO:0000256" key="4">
    <source>
        <dbReference type="ARBA" id="ARBA00012194"/>
    </source>
</evidence>
<evidence type="ECO:0000256" key="7">
    <source>
        <dbReference type="ARBA" id="ARBA00022692"/>
    </source>
</evidence>
<dbReference type="AlphaFoldDB" id="A0A6A1Q060"/>
<keyword evidence="7" id="KW-0812">Transmembrane</keyword>
<comment type="pathway">
    <text evidence="2">Protein modification; protein glycosylation.</text>
</comment>
<evidence type="ECO:0000256" key="11">
    <source>
        <dbReference type="ARBA" id="ARBA00023136"/>
    </source>
</evidence>
<keyword evidence="8" id="KW-0256">Endoplasmic reticulum</keyword>
<evidence type="ECO:0000256" key="8">
    <source>
        <dbReference type="ARBA" id="ARBA00022824"/>
    </source>
</evidence>
<feature type="domain" description="Exostosin GT47" evidence="20">
    <location>
        <begin position="94"/>
        <end position="234"/>
    </location>
</feature>
<name>A0A6A1Q060_BALPH</name>
<evidence type="ECO:0000256" key="1">
    <source>
        <dbReference type="ARBA" id="ARBA00004648"/>
    </source>
</evidence>
<dbReference type="PANTHER" id="PTHR48261:SF3">
    <property type="entry name" value="EXOSTOSIN GLYCOSYLTRANSFERASE 1"/>
    <property type="match status" value="1"/>
</dbReference>
<evidence type="ECO:0000256" key="6">
    <source>
        <dbReference type="ARBA" id="ARBA00022679"/>
    </source>
</evidence>
<organism evidence="22 23">
    <name type="scientific">Balaenoptera physalus</name>
    <name type="common">Fin whale</name>
    <name type="synonym">Balaena physalus</name>
    <dbReference type="NCBI Taxonomy" id="9770"/>
    <lineage>
        <taxon>Eukaryota</taxon>
        <taxon>Metazoa</taxon>
        <taxon>Chordata</taxon>
        <taxon>Craniata</taxon>
        <taxon>Vertebrata</taxon>
        <taxon>Euteleostomi</taxon>
        <taxon>Mammalia</taxon>
        <taxon>Eutheria</taxon>
        <taxon>Laurasiatheria</taxon>
        <taxon>Artiodactyla</taxon>
        <taxon>Whippomorpha</taxon>
        <taxon>Cetacea</taxon>
        <taxon>Mysticeti</taxon>
        <taxon>Balaenopteridae</taxon>
        <taxon>Balaenoptera</taxon>
    </lineage>
</organism>
<evidence type="ECO:0000256" key="19">
    <source>
        <dbReference type="ARBA" id="ARBA00083239"/>
    </source>
</evidence>
<dbReference type="InterPro" id="IPR004263">
    <property type="entry name" value="Exostosin"/>
</dbReference>
<evidence type="ECO:0000256" key="14">
    <source>
        <dbReference type="ARBA" id="ARBA00052657"/>
    </source>
</evidence>
<dbReference type="EC" id="2.4.1.224" evidence="4"/>
<evidence type="ECO:0000313" key="23">
    <source>
        <dbReference type="Proteomes" id="UP000437017"/>
    </source>
</evidence>
<dbReference type="SUPFAM" id="SSF53448">
    <property type="entry name" value="Nucleotide-diphospho-sugar transferases"/>
    <property type="match status" value="1"/>
</dbReference>
<gene>
    <name evidence="22" type="ORF">E2I00_017415</name>
</gene>
<comment type="caution">
    <text evidence="22">The sequence shown here is derived from an EMBL/GenBank/DDBJ whole genome shotgun (WGS) entry which is preliminary data.</text>
</comment>
<accession>A0A6A1Q060</accession>
<evidence type="ECO:0000256" key="9">
    <source>
        <dbReference type="ARBA" id="ARBA00022968"/>
    </source>
</evidence>
<comment type="similarity">
    <text evidence="3">Belongs to the glycosyltransferase 47 family.</text>
</comment>
<proteinExistence type="inferred from homology"/>
<dbReference type="GO" id="GO:0015012">
    <property type="term" value="P:heparan sulfate proteoglycan biosynthetic process"/>
    <property type="evidence" value="ECO:0007669"/>
    <property type="project" value="UniProtKB-ARBA"/>
</dbReference>
<evidence type="ECO:0000256" key="2">
    <source>
        <dbReference type="ARBA" id="ARBA00004922"/>
    </source>
</evidence>
<evidence type="ECO:0000256" key="12">
    <source>
        <dbReference type="ARBA" id="ARBA00023157"/>
    </source>
</evidence>
<comment type="catalytic activity">
    <reaction evidence="14">
        <text>3-O-{[(1-&gt;4)-beta-D-GlcA-(1-&gt;4)-alpha-D-GlcNAc](n)-(1-&gt;4)-beta-D-GlcA-(1-&gt;3)-beta-D-Gal-(1-&gt;3)-beta-D-Gal-(1-&gt;4)-beta-D-Xyl}-L-seryl-[protein] + UDP-N-acetyl-alpha-D-glucosamine = 3-O-{alpha-D-GlcNAc-[(1-&gt;4)-beta-D-GlcA-(1-&gt;4)-alpha-D-GlcNAc](n)-(1-&gt;4)-beta-D-GlcA-(1-&gt;3)-beta-D-Gal-(1-&gt;3)-beta-D-Gal-(1-&gt;4)-beta-D-Xyl}-L-seryl-[protein] + UDP + H(+)</text>
        <dbReference type="Rhea" id="RHEA:16213"/>
        <dbReference type="Rhea" id="RHEA-COMP:12621"/>
        <dbReference type="Rhea" id="RHEA-COMP:12623"/>
        <dbReference type="ChEBI" id="CHEBI:15378"/>
        <dbReference type="ChEBI" id="CHEBI:57705"/>
        <dbReference type="ChEBI" id="CHEBI:58223"/>
        <dbReference type="ChEBI" id="CHEBI:132415"/>
        <dbReference type="ChEBI" id="CHEBI:132416"/>
        <dbReference type="EC" id="2.4.1.224"/>
    </reaction>
</comment>
<protein>
    <recommendedName>
        <fullName evidence="16">Exostosin-like 1</fullName>
        <ecNumber evidence="4">2.4.1.224</ecNumber>
    </recommendedName>
    <alternativeName>
        <fullName evidence="17">Exostosin-L</fullName>
    </alternativeName>
    <alternativeName>
        <fullName evidence="19">Glucuronosyl-N-acetylglucosaminyl-proteoglycan 4-alpha-N-acetylglucosaminyltransferase</fullName>
    </alternativeName>
    <alternativeName>
        <fullName evidence="18">Multiple exostosis-like protein</fullName>
    </alternativeName>
</protein>
<evidence type="ECO:0000256" key="16">
    <source>
        <dbReference type="ARBA" id="ARBA00074809"/>
    </source>
</evidence>
<keyword evidence="11" id="KW-0472">Membrane</keyword>
<evidence type="ECO:0000256" key="13">
    <source>
        <dbReference type="ARBA" id="ARBA00023180"/>
    </source>
</evidence>
<dbReference type="InterPro" id="IPR029044">
    <property type="entry name" value="Nucleotide-diphossugar_trans"/>
</dbReference>
<evidence type="ECO:0000256" key="18">
    <source>
        <dbReference type="ARBA" id="ARBA00082373"/>
    </source>
</evidence>
<keyword evidence="6" id="KW-0808">Transferase</keyword>
<dbReference type="FunFam" id="3.90.550.10:FF:000109">
    <property type="entry name" value="Exostosin like glycosyltransferase 1"/>
    <property type="match status" value="1"/>
</dbReference>
<evidence type="ECO:0000256" key="5">
    <source>
        <dbReference type="ARBA" id="ARBA00022676"/>
    </source>
</evidence>
<evidence type="ECO:0000313" key="22">
    <source>
        <dbReference type="EMBL" id="KAB0400513.1"/>
    </source>
</evidence>
<keyword evidence="12" id="KW-1015">Disulfide bond</keyword>
<evidence type="ECO:0000256" key="15">
    <source>
        <dbReference type="ARBA" id="ARBA00057834"/>
    </source>
</evidence>
<dbReference type="EMBL" id="SGJD01001340">
    <property type="protein sequence ID" value="KAB0400513.1"/>
    <property type="molecule type" value="Genomic_DNA"/>
</dbReference>
<comment type="function">
    <text evidence="15">Glycosyltransferase required for the biosynthesis of heparan-sulfate (HS). Transfers N-acetyl-alpha-D-glucosamine to the nascent HS chain (GlcNAcT-II activity). Appears to lack GlcNAcT I and GlcAT-II activities.</text>
</comment>
<keyword evidence="23" id="KW-1185">Reference proteome</keyword>
<keyword evidence="9" id="KW-0735">Signal-anchor</keyword>
<keyword evidence="5" id="KW-0328">Glycosyltransferase</keyword>
<feature type="domain" description="Glycosyl transferase 64" evidence="21">
    <location>
        <begin position="285"/>
        <end position="499"/>
    </location>
</feature>
<evidence type="ECO:0000256" key="3">
    <source>
        <dbReference type="ARBA" id="ARBA00010271"/>
    </source>
</evidence>
<evidence type="ECO:0000256" key="17">
    <source>
        <dbReference type="ARBA" id="ARBA00080873"/>
    </source>
</evidence>
<comment type="subcellular location">
    <subcellularLocation>
        <location evidence="1">Endoplasmic reticulum membrane</location>
        <topology evidence="1">Single-pass type II membrane protein</topology>
    </subcellularLocation>
</comment>